<dbReference type="RefSeq" id="WP_213518950.1">
    <property type="nucleotide sequence ID" value="NZ_BOSE01000009.1"/>
</dbReference>
<organism evidence="1 2">
    <name type="scientific">Paenibacillus montaniterrae</name>
    <dbReference type="NCBI Taxonomy" id="429341"/>
    <lineage>
        <taxon>Bacteria</taxon>
        <taxon>Bacillati</taxon>
        <taxon>Bacillota</taxon>
        <taxon>Bacilli</taxon>
        <taxon>Bacillales</taxon>
        <taxon>Paenibacillaceae</taxon>
        <taxon>Paenibacillus</taxon>
    </lineage>
</organism>
<evidence type="ECO:0000313" key="2">
    <source>
        <dbReference type="Proteomes" id="UP000683139"/>
    </source>
</evidence>
<name>A0A920CZH4_9BACL</name>
<protein>
    <submittedName>
        <fullName evidence="1">Uncharacterized protein</fullName>
    </submittedName>
</protein>
<dbReference type="EMBL" id="BOSE01000009">
    <property type="protein sequence ID" value="GIP18470.1"/>
    <property type="molecule type" value="Genomic_DNA"/>
</dbReference>
<dbReference type="AlphaFoldDB" id="A0A920CZH4"/>
<gene>
    <name evidence="1" type="ORF">J40TS1_41120</name>
</gene>
<proteinExistence type="predicted"/>
<reference evidence="1" key="1">
    <citation type="submission" date="2021-03" db="EMBL/GenBank/DDBJ databases">
        <title>Antimicrobial resistance genes in bacteria isolated from Japanese honey, and their potential for conferring macrolide and lincosamide resistance in the American foulbrood pathogen Paenibacillus larvae.</title>
        <authorList>
            <person name="Okamoto M."/>
            <person name="Kumagai M."/>
            <person name="Kanamori H."/>
            <person name="Takamatsu D."/>
        </authorList>
    </citation>
    <scope>NUCLEOTIDE SEQUENCE</scope>
    <source>
        <strain evidence="1">J40TS1</strain>
    </source>
</reference>
<accession>A0A920CZH4</accession>
<sequence>MFKQKKLLLVGIVLVLIVSGFFIYSQKSDQKSDRILNKIVSSSLDNLLEDTLQMLETESSSSLYLIKDASHYIHFIMLDSNELLADLKIPAEIGNNSDLELTWSAKHINSEKKYAFFGVIYNKNIARITVNNSEVNTVDYQGHRVFYSTEKFDSPIFIRGYSPSGDLIYRNDSNDKNDMKHA</sequence>
<keyword evidence="2" id="KW-1185">Reference proteome</keyword>
<comment type="caution">
    <text evidence="1">The sequence shown here is derived from an EMBL/GenBank/DDBJ whole genome shotgun (WGS) entry which is preliminary data.</text>
</comment>
<evidence type="ECO:0000313" key="1">
    <source>
        <dbReference type="EMBL" id="GIP18470.1"/>
    </source>
</evidence>
<dbReference type="Proteomes" id="UP000683139">
    <property type="component" value="Unassembled WGS sequence"/>
</dbReference>